<comment type="caution">
    <text evidence="3">The sequence shown here is derived from an EMBL/GenBank/DDBJ whole genome shotgun (WGS) entry which is preliminary data.</text>
</comment>
<dbReference type="AlphaFoldDB" id="A0A939BEN1"/>
<keyword evidence="4" id="KW-1185">Reference proteome</keyword>
<keyword evidence="1" id="KW-1133">Transmembrane helix</keyword>
<dbReference type="Pfam" id="PF04892">
    <property type="entry name" value="VanZ"/>
    <property type="match status" value="1"/>
</dbReference>
<reference evidence="3" key="1">
    <citation type="submission" date="2020-08" db="EMBL/GenBank/DDBJ databases">
        <authorList>
            <person name="Cejkova D."/>
            <person name="Kubasova T."/>
            <person name="Jahodarova E."/>
            <person name="Rychlik I."/>
        </authorList>
    </citation>
    <scope>NUCLEOTIDE SEQUENCE</scope>
    <source>
        <strain evidence="3">An559</strain>
    </source>
</reference>
<gene>
    <name evidence="3" type="primary">vanZ</name>
    <name evidence="3" type="ORF">H6A12_06450</name>
</gene>
<sequence>MRNRKRVLIPLAALLWGLFIFWQSSKTGTDSGQLSDGIVSFLQRFLPISHDILSVLVRKAAHVSEYFIFSALLCVSAHQYRLLLRPFDLSVLFIGTAWAVCDEWIQTFVPGRAGCVQDVLIDMAGVLAAFFLCRLLIRFITKKKERNQNSCSVSSAICEKPSQNLK</sequence>
<dbReference type="PANTHER" id="PTHR28008">
    <property type="entry name" value="DOMAIN PROTEIN, PUTATIVE (AFU_ORTHOLOGUE AFUA_3G10980)-RELATED"/>
    <property type="match status" value="1"/>
</dbReference>
<keyword evidence="1" id="KW-0472">Membrane</keyword>
<feature type="domain" description="VanZ-like" evidence="2">
    <location>
        <begin position="12"/>
        <end position="136"/>
    </location>
</feature>
<organism evidence="3 4">
    <name type="scientific">Merdimmobilis hominis</name>
    <dbReference type="NCBI Taxonomy" id="2897707"/>
    <lineage>
        <taxon>Bacteria</taxon>
        <taxon>Bacillati</taxon>
        <taxon>Bacillota</taxon>
        <taxon>Clostridia</taxon>
        <taxon>Eubacteriales</taxon>
        <taxon>Oscillospiraceae</taxon>
        <taxon>Merdimmobilis</taxon>
    </lineage>
</organism>
<dbReference type="EMBL" id="JACJKY010000008">
    <property type="protein sequence ID" value="MBM6920788.1"/>
    <property type="molecule type" value="Genomic_DNA"/>
</dbReference>
<dbReference type="PANTHER" id="PTHR28008:SF1">
    <property type="entry name" value="DOMAIN PROTEIN, PUTATIVE (AFU_ORTHOLOGUE AFUA_3G10980)-RELATED"/>
    <property type="match status" value="1"/>
</dbReference>
<evidence type="ECO:0000313" key="3">
    <source>
        <dbReference type="EMBL" id="MBM6920788.1"/>
    </source>
</evidence>
<name>A0A939BEN1_9FIRM</name>
<reference evidence="3" key="2">
    <citation type="journal article" date="2021" name="Sci. Rep.">
        <title>The distribution of antibiotic resistance genes in chicken gut microbiota commensals.</title>
        <authorList>
            <person name="Juricova H."/>
            <person name="Matiasovicova J."/>
            <person name="Kubasova T."/>
            <person name="Cejkova D."/>
            <person name="Rychlik I."/>
        </authorList>
    </citation>
    <scope>NUCLEOTIDE SEQUENCE</scope>
    <source>
        <strain evidence="3">An559</strain>
    </source>
</reference>
<evidence type="ECO:0000256" key="1">
    <source>
        <dbReference type="SAM" id="Phobius"/>
    </source>
</evidence>
<accession>A0A939BEN1</accession>
<feature type="transmembrane region" description="Helical" evidence="1">
    <location>
        <begin position="120"/>
        <end position="137"/>
    </location>
</feature>
<dbReference type="RefSeq" id="WP_204446048.1">
    <property type="nucleotide sequence ID" value="NZ_JACJKY010000008.1"/>
</dbReference>
<dbReference type="Proteomes" id="UP000774750">
    <property type="component" value="Unassembled WGS sequence"/>
</dbReference>
<protein>
    <submittedName>
        <fullName evidence="3">VanZ family protein</fullName>
    </submittedName>
</protein>
<evidence type="ECO:0000313" key="4">
    <source>
        <dbReference type="Proteomes" id="UP000774750"/>
    </source>
</evidence>
<proteinExistence type="predicted"/>
<dbReference type="InterPro" id="IPR006976">
    <property type="entry name" value="VanZ-like"/>
</dbReference>
<dbReference type="NCBIfam" id="NF037970">
    <property type="entry name" value="vanZ_1"/>
    <property type="match status" value="1"/>
</dbReference>
<keyword evidence="1" id="KW-0812">Transmembrane</keyword>
<evidence type="ECO:0000259" key="2">
    <source>
        <dbReference type="Pfam" id="PF04892"/>
    </source>
</evidence>